<dbReference type="EMBL" id="JAAXKZ010000031">
    <property type="protein sequence ID" value="NMH92101.1"/>
    <property type="molecule type" value="Genomic_DNA"/>
</dbReference>
<feature type="transmembrane region" description="Helical" evidence="1">
    <location>
        <begin position="58"/>
        <end position="75"/>
    </location>
</feature>
<dbReference type="Proteomes" id="UP000586918">
    <property type="component" value="Unassembled WGS sequence"/>
</dbReference>
<protein>
    <recommendedName>
        <fullName evidence="4">Flagellar biosynthetic protein FliP</fullName>
    </recommendedName>
</protein>
<evidence type="ECO:0000313" key="2">
    <source>
        <dbReference type="EMBL" id="NMH92101.1"/>
    </source>
</evidence>
<keyword evidence="1" id="KW-0472">Membrane</keyword>
<feature type="transmembrane region" description="Helical" evidence="1">
    <location>
        <begin position="87"/>
        <end position="105"/>
    </location>
</feature>
<reference evidence="2 3" key="1">
    <citation type="submission" date="2020-04" db="EMBL/GenBank/DDBJ databases">
        <authorList>
            <person name="Klaysubun C."/>
            <person name="Duangmal K."/>
            <person name="Lipun K."/>
        </authorList>
    </citation>
    <scope>NUCLEOTIDE SEQUENCE [LARGE SCALE GENOMIC DNA]</scope>
    <source>
        <strain evidence="2 3">DSM 45300</strain>
    </source>
</reference>
<evidence type="ECO:0008006" key="4">
    <source>
        <dbReference type="Google" id="ProtNLM"/>
    </source>
</evidence>
<comment type="caution">
    <text evidence="2">The sequence shown here is derived from an EMBL/GenBank/DDBJ whole genome shotgun (WGS) entry which is preliminary data.</text>
</comment>
<keyword evidence="1" id="KW-0812">Transmembrane</keyword>
<dbReference type="AlphaFoldDB" id="A0A848DHW5"/>
<accession>A0A848DHW5</accession>
<proteinExistence type="predicted"/>
<feature type="transmembrane region" description="Helical" evidence="1">
    <location>
        <begin position="20"/>
        <end position="38"/>
    </location>
</feature>
<sequence length="143" mass="15577">MSVKTLLRPTTPTGHFVHHYLEMVVAMVIGMVALGPLWSLAGDALGWTAFLHAPEPMALVMATNMSIAMCAWMRLRGHGWPATLEMAAAMYLPFVVLFPPMWAGLISTGTMMIGGHVLMLPAMAAAMLLRRAEYTGHHCEARS</sequence>
<keyword evidence="3" id="KW-1185">Reference proteome</keyword>
<feature type="transmembrane region" description="Helical" evidence="1">
    <location>
        <begin position="111"/>
        <end position="129"/>
    </location>
</feature>
<name>A0A848DHW5_9PSEU</name>
<evidence type="ECO:0000313" key="3">
    <source>
        <dbReference type="Proteomes" id="UP000586918"/>
    </source>
</evidence>
<evidence type="ECO:0000256" key="1">
    <source>
        <dbReference type="SAM" id="Phobius"/>
    </source>
</evidence>
<keyword evidence="1" id="KW-1133">Transmembrane helix</keyword>
<organism evidence="2 3">
    <name type="scientific">Pseudonocardia bannensis</name>
    <dbReference type="NCBI Taxonomy" id="630973"/>
    <lineage>
        <taxon>Bacteria</taxon>
        <taxon>Bacillati</taxon>
        <taxon>Actinomycetota</taxon>
        <taxon>Actinomycetes</taxon>
        <taxon>Pseudonocardiales</taxon>
        <taxon>Pseudonocardiaceae</taxon>
        <taxon>Pseudonocardia</taxon>
    </lineage>
</organism>
<gene>
    <name evidence="2" type="ORF">HF519_11085</name>
</gene>